<reference evidence="7 8" key="1">
    <citation type="submission" date="2018-10" db="EMBL/GenBank/DDBJ databases">
        <title>Oceanobacillus sp. YLB-02 draft genome.</title>
        <authorList>
            <person name="Yu L."/>
        </authorList>
    </citation>
    <scope>NUCLEOTIDE SEQUENCE [LARGE SCALE GENOMIC DNA]</scope>
    <source>
        <strain evidence="7 8">YLB-02</strain>
    </source>
</reference>
<evidence type="ECO:0000259" key="6">
    <source>
        <dbReference type="PROSITE" id="PS50893"/>
    </source>
</evidence>
<accession>A0A498DFV4</accession>
<keyword evidence="2" id="KW-0813">Transport</keyword>
<dbReference type="InterPro" id="IPR017871">
    <property type="entry name" value="ABC_transporter-like_CS"/>
</dbReference>
<evidence type="ECO:0000313" key="8">
    <source>
        <dbReference type="Proteomes" id="UP000270219"/>
    </source>
</evidence>
<evidence type="ECO:0000256" key="2">
    <source>
        <dbReference type="ARBA" id="ARBA00022448"/>
    </source>
</evidence>
<dbReference type="SMART" id="SM00382">
    <property type="entry name" value="AAA"/>
    <property type="match status" value="1"/>
</dbReference>
<evidence type="ECO:0000256" key="5">
    <source>
        <dbReference type="ARBA" id="ARBA00022970"/>
    </source>
</evidence>
<name>A0A498DFV4_9BACI</name>
<dbReference type="AlphaFoldDB" id="A0A498DFV4"/>
<organism evidence="7 8">
    <name type="scientific">Oceanobacillus piezotolerans</name>
    <dbReference type="NCBI Taxonomy" id="2448030"/>
    <lineage>
        <taxon>Bacteria</taxon>
        <taxon>Bacillati</taxon>
        <taxon>Bacillota</taxon>
        <taxon>Bacilli</taxon>
        <taxon>Bacillales</taxon>
        <taxon>Bacillaceae</taxon>
        <taxon>Oceanobacillus</taxon>
    </lineage>
</organism>
<keyword evidence="8" id="KW-1185">Reference proteome</keyword>
<dbReference type="Pfam" id="PF00005">
    <property type="entry name" value="ABC_tran"/>
    <property type="match status" value="1"/>
</dbReference>
<proteinExistence type="inferred from homology"/>
<gene>
    <name evidence="7" type="ORF">D8M04_06430</name>
</gene>
<dbReference type="SUPFAM" id="SSF52540">
    <property type="entry name" value="P-loop containing nucleoside triphosphate hydrolases"/>
    <property type="match status" value="1"/>
</dbReference>
<dbReference type="GO" id="GO:0005524">
    <property type="term" value="F:ATP binding"/>
    <property type="evidence" value="ECO:0007669"/>
    <property type="project" value="UniProtKB-KW"/>
</dbReference>
<evidence type="ECO:0000256" key="3">
    <source>
        <dbReference type="ARBA" id="ARBA00022741"/>
    </source>
</evidence>
<dbReference type="Gene3D" id="3.40.50.300">
    <property type="entry name" value="P-loop containing nucleotide triphosphate hydrolases"/>
    <property type="match status" value="1"/>
</dbReference>
<dbReference type="PANTHER" id="PTHR43820:SF4">
    <property type="entry name" value="HIGH-AFFINITY BRANCHED-CHAIN AMINO ACID TRANSPORT ATP-BINDING PROTEIN LIVF"/>
    <property type="match status" value="1"/>
</dbReference>
<dbReference type="InterPro" id="IPR052156">
    <property type="entry name" value="BCAA_Transport_ATP-bd_LivF"/>
</dbReference>
<evidence type="ECO:0000256" key="4">
    <source>
        <dbReference type="ARBA" id="ARBA00022840"/>
    </source>
</evidence>
<comment type="caution">
    <text evidence="7">The sequence shown here is derived from an EMBL/GenBank/DDBJ whole genome shotgun (WGS) entry which is preliminary data.</text>
</comment>
<sequence length="233" mass="25594">MLSLSDVHVNYGHVNALKGISLQVDDGKIVSLLGANGAGKTTTLKMISRLVKPKKGAYEMDGKSMIKEAPSSIVKKGVIHCPENRRVFPLFSVEENLIIGAYNKRNKSVKQEMEKVFSYFPILKDRLKQKAGTLSGGEQQMLAIGRALMGKPNILLLDEPSLGLAPKIVNEIFSIIKEINKSGTSILIVEQNAYKAIEISDYSYVLENGTIALQGTSEELKNNDEVRRLYLGG</sequence>
<dbReference type="PIRSF" id="PIRSF039137">
    <property type="entry name" value="ABC_branched_ATPase"/>
    <property type="match status" value="1"/>
</dbReference>
<dbReference type="InterPro" id="IPR003439">
    <property type="entry name" value="ABC_transporter-like_ATP-bd"/>
</dbReference>
<dbReference type="RefSeq" id="WP_121522082.1">
    <property type="nucleotide sequence ID" value="NZ_RCHR01000002.1"/>
</dbReference>
<dbReference type="CDD" id="cd03224">
    <property type="entry name" value="ABC_TM1139_LivF_branched"/>
    <property type="match status" value="1"/>
</dbReference>
<comment type="similarity">
    <text evidence="1">Belongs to the ABC transporter superfamily.</text>
</comment>
<dbReference type="PROSITE" id="PS50893">
    <property type="entry name" value="ABC_TRANSPORTER_2"/>
    <property type="match status" value="1"/>
</dbReference>
<keyword evidence="4 7" id="KW-0067">ATP-binding</keyword>
<dbReference type="GO" id="GO:0015807">
    <property type="term" value="P:L-amino acid transport"/>
    <property type="evidence" value="ECO:0007669"/>
    <property type="project" value="TreeGrafter"/>
</dbReference>
<protein>
    <submittedName>
        <fullName evidence="7">ABC transporter ATP-binding protein</fullName>
    </submittedName>
</protein>
<dbReference type="InterPro" id="IPR003593">
    <property type="entry name" value="AAA+_ATPase"/>
</dbReference>
<dbReference type="EMBL" id="RCHR01000002">
    <property type="protein sequence ID" value="RLL46831.1"/>
    <property type="molecule type" value="Genomic_DNA"/>
</dbReference>
<keyword evidence="3" id="KW-0547">Nucleotide-binding</keyword>
<dbReference type="PANTHER" id="PTHR43820">
    <property type="entry name" value="HIGH-AFFINITY BRANCHED-CHAIN AMINO ACID TRANSPORT ATP-BINDING PROTEIN LIVF"/>
    <property type="match status" value="1"/>
</dbReference>
<keyword evidence="5" id="KW-0029">Amino-acid transport</keyword>
<dbReference type="PROSITE" id="PS00211">
    <property type="entry name" value="ABC_TRANSPORTER_1"/>
    <property type="match status" value="1"/>
</dbReference>
<evidence type="ECO:0000313" key="7">
    <source>
        <dbReference type="EMBL" id="RLL46831.1"/>
    </source>
</evidence>
<dbReference type="GO" id="GO:0015658">
    <property type="term" value="F:branched-chain amino acid transmembrane transporter activity"/>
    <property type="evidence" value="ECO:0007669"/>
    <property type="project" value="InterPro"/>
</dbReference>
<dbReference type="OrthoDB" id="9776369at2"/>
<feature type="domain" description="ABC transporter" evidence="6">
    <location>
        <begin position="2"/>
        <end position="233"/>
    </location>
</feature>
<dbReference type="GO" id="GO:0016887">
    <property type="term" value="F:ATP hydrolysis activity"/>
    <property type="evidence" value="ECO:0007669"/>
    <property type="project" value="InterPro"/>
</dbReference>
<evidence type="ECO:0000256" key="1">
    <source>
        <dbReference type="ARBA" id="ARBA00005417"/>
    </source>
</evidence>
<dbReference type="InterPro" id="IPR030660">
    <property type="entry name" value="ABC_branched_ATPase_LivF/BraG"/>
</dbReference>
<dbReference type="InterPro" id="IPR027417">
    <property type="entry name" value="P-loop_NTPase"/>
</dbReference>
<dbReference type="Proteomes" id="UP000270219">
    <property type="component" value="Unassembled WGS sequence"/>
</dbReference>